<organism evidence="2 3">
    <name type="scientific">Mycena alexandri</name>
    <dbReference type="NCBI Taxonomy" id="1745969"/>
    <lineage>
        <taxon>Eukaryota</taxon>
        <taxon>Fungi</taxon>
        <taxon>Dikarya</taxon>
        <taxon>Basidiomycota</taxon>
        <taxon>Agaricomycotina</taxon>
        <taxon>Agaricomycetes</taxon>
        <taxon>Agaricomycetidae</taxon>
        <taxon>Agaricales</taxon>
        <taxon>Marasmiineae</taxon>
        <taxon>Mycenaceae</taxon>
        <taxon>Mycena</taxon>
    </lineage>
</organism>
<proteinExistence type="predicted"/>
<accession>A0AAD6SE94</accession>
<evidence type="ECO:0000313" key="3">
    <source>
        <dbReference type="Proteomes" id="UP001218188"/>
    </source>
</evidence>
<dbReference type="Proteomes" id="UP001218188">
    <property type="component" value="Unassembled WGS sequence"/>
</dbReference>
<name>A0AAD6SE94_9AGAR</name>
<dbReference type="EMBL" id="JARJCM010000139">
    <property type="protein sequence ID" value="KAJ7026371.1"/>
    <property type="molecule type" value="Genomic_DNA"/>
</dbReference>
<dbReference type="AlphaFoldDB" id="A0AAD6SE94"/>
<gene>
    <name evidence="2" type="ORF">C8F04DRAFT_1190572</name>
</gene>
<feature type="region of interest" description="Disordered" evidence="1">
    <location>
        <begin position="302"/>
        <end position="330"/>
    </location>
</feature>
<evidence type="ECO:0000256" key="1">
    <source>
        <dbReference type="SAM" id="MobiDB-lite"/>
    </source>
</evidence>
<keyword evidence="3" id="KW-1185">Reference proteome</keyword>
<protein>
    <submittedName>
        <fullName evidence="2">Uncharacterized protein</fullName>
    </submittedName>
</protein>
<comment type="caution">
    <text evidence="2">The sequence shown here is derived from an EMBL/GenBank/DDBJ whole genome shotgun (WGS) entry which is preliminary data.</text>
</comment>
<evidence type="ECO:0000313" key="2">
    <source>
        <dbReference type="EMBL" id="KAJ7026371.1"/>
    </source>
</evidence>
<feature type="region of interest" description="Disordered" evidence="1">
    <location>
        <begin position="47"/>
        <end position="66"/>
    </location>
</feature>
<sequence length="330" mass="36584">MYNDDDDGHPASGARSLAGVSNINPIFRCDPGAAPYLLARVHDPELGLRGRSPRRRDSEAQRCPWRQAAHTQSVIVEDLGRVAPFQGGAHAGRSYSFPSIYFNTVAHCINRRACAQAANPEFSALWQPGAATSKLQSDSTANIEAFDVDALGTIRQLAAFHKRCPVTPFEIFQCSVAFGYVAGFFDSIISALDALTGKVTLEFIHGELQHEFLRMFRIDYSNGPLGTALFVIPSLQDTNSTTGANHLLNFLAFLEKESSKFSNIYTHLKFKSYLGYPVVYMTPLDVIILYPLWPNPELVPAKNSKHGSSEDFVYADQRQEELDSESYSQH</sequence>
<reference evidence="2" key="1">
    <citation type="submission" date="2023-03" db="EMBL/GenBank/DDBJ databases">
        <title>Massive genome expansion in bonnet fungi (Mycena s.s.) driven by repeated elements and novel gene families across ecological guilds.</title>
        <authorList>
            <consortium name="Lawrence Berkeley National Laboratory"/>
            <person name="Harder C.B."/>
            <person name="Miyauchi S."/>
            <person name="Viragh M."/>
            <person name="Kuo A."/>
            <person name="Thoen E."/>
            <person name="Andreopoulos B."/>
            <person name="Lu D."/>
            <person name="Skrede I."/>
            <person name="Drula E."/>
            <person name="Henrissat B."/>
            <person name="Morin E."/>
            <person name="Kohler A."/>
            <person name="Barry K."/>
            <person name="LaButti K."/>
            <person name="Morin E."/>
            <person name="Salamov A."/>
            <person name="Lipzen A."/>
            <person name="Mereny Z."/>
            <person name="Hegedus B."/>
            <person name="Baldrian P."/>
            <person name="Stursova M."/>
            <person name="Weitz H."/>
            <person name="Taylor A."/>
            <person name="Grigoriev I.V."/>
            <person name="Nagy L.G."/>
            <person name="Martin F."/>
            <person name="Kauserud H."/>
        </authorList>
    </citation>
    <scope>NUCLEOTIDE SEQUENCE</scope>
    <source>
        <strain evidence="2">CBHHK200</strain>
    </source>
</reference>